<dbReference type="Proteomes" id="UP000693970">
    <property type="component" value="Unassembled WGS sequence"/>
</dbReference>
<evidence type="ECO:0000256" key="1">
    <source>
        <dbReference type="SAM" id="MobiDB-lite"/>
    </source>
</evidence>
<gene>
    <name evidence="2" type="ORF">IV203_032452</name>
</gene>
<reference evidence="2" key="1">
    <citation type="journal article" date="2021" name="Sci. Rep.">
        <title>Diploid genomic architecture of Nitzschia inconspicua, an elite biomass production diatom.</title>
        <authorList>
            <person name="Oliver A."/>
            <person name="Podell S."/>
            <person name="Pinowska A."/>
            <person name="Traller J.C."/>
            <person name="Smith S.R."/>
            <person name="McClure R."/>
            <person name="Beliaev A."/>
            <person name="Bohutskyi P."/>
            <person name="Hill E.A."/>
            <person name="Rabines A."/>
            <person name="Zheng H."/>
            <person name="Allen L.Z."/>
            <person name="Kuo A."/>
            <person name="Grigoriev I.V."/>
            <person name="Allen A.E."/>
            <person name="Hazlebeck D."/>
            <person name="Allen E.E."/>
        </authorList>
    </citation>
    <scope>NUCLEOTIDE SEQUENCE</scope>
    <source>
        <strain evidence="2">Hildebrandi</strain>
    </source>
</reference>
<evidence type="ECO:0000313" key="2">
    <source>
        <dbReference type="EMBL" id="KAG7344921.1"/>
    </source>
</evidence>
<reference evidence="2" key="2">
    <citation type="submission" date="2021-04" db="EMBL/GenBank/DDBJ databases">
        <authorList>
            <person name="Podell S."/>
        </authorList>
    </citation>
    <scope>NUCLEOTIDE SEQUENCE</scope>
    <source>
        <strain evidence="2">Hildebrandi</strain>
    </source>
</reference>
<dbReference type="AlphaFoldDB" id="A0A9K3PFG0"/>
<comment type="caution">
    <text evidence="2">The sequence shown here is derived from an EMBL/GenBank/DDBJ whole genome shotgun (WGS) entry which is preliminary data.</text>
</comment>
<accession>A0A9K3PFG0</accession>
<organism evidence="2 3">
    <name type="scientific">Nitzschia inconspicua</name>
    <dbReference type="NCBI Taxonomy" id="303405"/>
    <lineage>
        <taxon>Eukaryota</taxon>
        <taxon>Sar</taxon>
        <taxon>Stramenopiles</taxon>
        <taxon>Ochrophyta</taxon>
        <taxon>Bacillariophyta</taxon>
        <taxon>Bacillariophyceae</taxon>
        <taxon>Bacillariophycidae</taxon>
        <taxon>Bacillariales</taxon>
        <taxon>Bacillariaceae</taxon>
        <taxon>Nitzschia</taxon>
    </lineage>
</organism>
<protein>
    <submittedName>
        <fullName evidence="2">Uncharacterized protein</fullName>
    </submittedName>
</protein>
<name>A0A9K3PFG0_9STRA</name>
<keyword evidence="3" id="KW-1185">Reference proteome</keyword>
<feature type="region of interest" description="Disordered" evidence="1">
    <location>
        <begin position="132"/>
        <end position="153"/>
    </location>
</feature>
<sequence length="153" mass="17586">MNDSTSKDADVPLEIIVFKEPRERACTTTPIRPSISTILVNPLSDARFLPIPLPNRDRWKSSPQLESKHTQAFPRLPRRNRTQPLECRTKNLFQIEVVPTITHQDTTMITTGAEGYIDDRMQRMMGMRMQLERGGQQQRIVRSESDGAIKKRA</sequence>
<dbReference type="EMBL" id="JAGRRH010000022">
    <property type="protein sequence ID" value="KAG7344921.1"/>
    <property type="molecule type" value="Genomic_DNA"/>
</dbReference>
<proteinExistence type="predicted"/>
<feature type="compositionally biased region" description="Basic and acidic residues" evidence="1">
    <location>
        <begin position="141"/>
        <end position="153"/>
    </location>
</feature>
<feature type="region of interest" description="Disordered" evidence="1">
    <location>
        <begin position="57"/>
        <end position="84"/>
    </location>
</feature>
<evidence type="ECO:0000313" key="3">
    <source>
        <dbReference type="Proteomes" id="UP000693970"/>
    </source>
</evidence>